<dbReference type="Proteomes" id="UP001520140">
    <property type="component" value="Unassembled WGS sequence"/>
</dbReference>
<feature type="transmembrane region" description="Helical" evidence="1">
    <location>
        <begin position="6"/>
        <end position="30"/>
    </location>
</feature>
<comment type="caution">
    <text evidence="2">The sequence shown here is derived from an EMBL/GenBank/DDBJ whole genome shotgun (WGS) entry which is preliminary data.</text>
</comment>
<evidence type="ECO:0000256" key="1">
    <source>
        <dbReference type="SAM" id="Phobius"/>
    </source>
</evidence>
<name>A0ABS7NWU0_9NOCA</name>
<keyword evidence="1" id="KW-1133">Transmembrane helix</keyword>
<protein>
    <recommendedName>
        <fullName evidence="4">DUF1772 domain-containing protein</fullName>
    </recommendedName>
</protein>
<feature type="transmembrane region" description="Helical" evidence="1">
    <location>
        <begin position="51"/>
        <end position="69"/>
    </location>
</feature>
<feature type="transmembrane region" description="Helical" evidence="1">
    <location>
        <begin position="75"/>
        <end position="97"/>
    </location>
</feature>
<evidence type="ECO:0000313" key="2">
    <source>
        <dbReference type="EMBL" id="MBY6321352.1"/>
    </source>
</evidence>
<sequence length="137" mass="14142">MNAGEALLVAGMLHLGFQATVTGVVYPALAEVDDERWPRAHDAHSRRITRLVAPVYVLLAGACLWVLIAGPHDTLLLVAVAGAAVSGVTTMAVAAPTHGRLGRGRTSAAVRRLLIADAVRLVGAVVCAGCALAWFVG</sequence>
<accession>A0ABS7NWU0</accession>
<gene>
    <name evidence="2" type="ORF">HQ605_10995</name>
</gene>
<organism evidence="2 3">
    <name type="scientific">Rhodococcoides kroppenstedtii</name>
    <dbReference type="NCBI Taxonomy" id="293050"/>
    <lineage>
        <taxon>Bacteria</taxon>
        <taxon>Bacillati</taxon>
        <taxon>Actinomycetota</taxon>
        <taxon>Actinomycetes</taxon>
        <taxon>Mycobacteriales</taxon>
        <taxon>Nocardiaceae</taxon>
        <taxon>Rhodococcoides</taxon>
    </lineage>
</organism>
<dbReference type="EMBL" id="JABUKG010000010">
    <property type="protein sequence ID" value="MBY6321352.1"/>
    <property type="molecule type" value="Genomic_DNA"/>
</dbReference>
<feature type="transmembrane region" description="Helical" evidence="1">
    <location>
        <begin position="118"/>
        <end position="136"/>
    </location>
</feature>
<evidence type="ECO:0000313" key="3">
    <source>
        <dbReference type="Proteomes" id="UP001520140"/>
    </source>
</evidence>
<evidence type="ECO:0008006" key="4">
    <source>
        <dbReference type="Google" id="ProtNLM"/>
    </source>
</evidence>
<keyword evidence="3" id="KW-1185">Reference proteome</keyword>
<reference evidence="2 3" key="1">
    <citation type="submission" date="2020-06" db="EMBL/GenBank/DDBJ databases">
        <title>Taxonomy, biology and ecology of Rhodococcus bacteria occurring in California pistachio and other woody hosts as revealed by genome sequence analyses.</title>
        <authorList>
            <person name="Gai Y."/>
            <person name="Riely B."/>
        </authorList>
    </citation>
    <scope>NUCLEOTIDE SEQUENCE [LARGE SCALE GENOMIC DNA]</scope>
    <source>
        <strain evidence="2 3">BP-284</strain>
    </source>
</reference>
<proteinExistence type="predicted"/>
<dbReference type="RefSeq" id="WP_157889607.1">
    <property type="nucleotide sequence ID" value="NZ_JABUKE010000012.1"/>
</dbReference>
<keyword evidence="1" id="KW-0472">Membrane</keyword>
<keyword evidence="1" id="KW-0812">Transmembrane</keyword>